<reference evidence="11 12" key="1">
    <citation type="journal article" date="2020" name="ISME J.">
        <title>Uncovering the hidden diversity of litter-decomposition mechanisms in mushroom-forming fungi.</title>
        <authorList>
            <person name="Floudas D."/>
            <person name="Bentzer J."/>
            <person name="Ahren D."/>
            <person name="Johansson T."/>
            <person name="Persson P."/>
            <person name="Tunlid A."/>
        </authorList>
    </citation>
    <scope>NUCLEOTIDE SEQUENCE [LARGE SCALE GENOMIC DNA]</scope>
    <source>
        <strain evidence="11 12">CBS 291.85</strain>
    </source>
</reference>
<accession>A0A8H5GS35</accession>
<feature type="transmembrane region" description="Helical" evidence="9">
    <location>
        <begin position="456"/>
        <end position="477"/>
    </location>
</feature>
<dbReference type="InterPro" id="IPR004837">
    <property type="entry name" value="NaCa_Exmemb"/>
</dbReference>
<evidence type="ECO:0000256" key="4">
    <source>
        <dbReference type="ARBA" id="ARBA00022692"/>
    </source>
</evidence>
<keyword evidence="7 9" id="KW-0472">Membrane</keyword>
<feature type="domain" description="Sodium/calcium exchanger membrane region" evidence="10">
    <location>
        <begin position="346"/>
        <end position="502"/>
    </location>
</feature>
<dbReference type="PANTHER" id="PTHR31503:SF20">
    <property type="entry name" value="CA(2+)_H(+) EXCHANGER, PUTATIVE (EUROFUNG)-RELATED"/>
    <property type="match status" value="1"/>
</dbReference>
<keyword evidence="6" id="KW-0406">Ion transport</keyword>
<protein>
    <recommendedName>
        <fullName evidence="10">Sodium/calcium exchanger membrane region domain-containing protein</fullName>
    </recommendedName>
</protein>
<feature type="region of interest" description="Disordered" evidence="8">
    <location>
        <begin position="655"/>
        <end position="674"/>
    </location>
</feature>
<comment type="similarity">
    <text evidence="2">Belongs to the Ca(2+):cation antiporter (CaCA) (TC 2.A.19) family.</text>
</comment>
<feature type="compositionally biased region" description="Basic and acidic residues" evidence="8">
    <location>
        <begin position="665"/>
        <end position="674"/>
    </location>
</feature>
<dbReference type="GO" id="GO:0012505">
    <property type="term" value="C:endomembrane system"/>
    <property type="evidence" value="ECO:0007669"/>
    <property type="project" value="UniProtKB-SubCell"/>
</dbReference>
<dbReference type="Proteomes" id="UP000559256">
    <property type="component" value="Unassembled WGS sequence"/>
</dbReference>
<evidence type="ECO:0000256" key="9">
    <source>
        <dbReference type="SAM" id="Phobius"/>
    </source>
</evidence>
<evidence type="ECO:0000256" key="7">
    <source>
        <dbReference type="ARBA" id="ARBA00023136"/>
    </source>
</evidence>
<evidence type="ECO:0000256" key="6">
    <source>
        <dbReference type="ARBA" id="ARBA00023065"/>
    </source>
</evidence>
<evidence type="ECO:0000256" key="3">
    <source>
        <dbReference type="ARBA" id="ARBA00022448"/>
    </source>
</evidence>
<feature type="region of interest" description="Disordered" evidence="8">
    <location>
        <begin position="555"/>
        <end position="591"/>
    </location>
</feature>
<dbReference type="OrthoDB" id="1699231at2759"/>
<dbReference type="GO" id="GO:0006874">
    <property type="term" value="P:intracellular calcium ion homeostasis"/>
    <property type="evidence" value="ECO:0007669"/>
    <property type="project" value="TreeGrafter"/>
</dbReference>
<keyword evidence="5 9" id="KW-1133">Transmembrane helix</keyword>
<name>A0A8H5GS35_9AGAR</name>
<evidence type="ECO:0000313" key="12">
    <source>
        <dbReference type="Proteomes" id="UP000559256"/>
    </source>
</evidence>
<evidence type="ECO:0000256" key="2">
    <source>
        <dbReference type="ARBA" id="ARBA00008170"/>
    </source>
</evidence>
<dbReference type="PANTHER" id="PTHR31503">
    <property type="entry name" value="VACUOLAR CALCIUM ION TRANSPORTER"/>
    <property type="match status" value="1"/>
</dbReference>
<feature type="transmembrane region" description="Helical" evidence="9">
    <location>
        <begin position="132"/>
        <end position="149"/>
    </location>
</feature>
<evidence type="ECO:0000256" key="8">
    <source>
        <dbReference type="SAM" id="MobiDB-lite"/>
    </source>
</evidence>
<dbReference type="InterPro" id="IPR044880">
    <property type="entry name" value="NCX_ion-bd_dom_sf"/>
</dbReference>
<feature type="transmembrane region" description="Helical" evidence="9">
    <location>
        <begin position="96"/>
        <end position="120"/>
    </location>
</feature>
<keyword evidence="3" id="KW-0813">Transport</keyword>
<dbReference type="Gene3D" id="1.20.1420.30">
    <property type="entry name" value="NCX, central ion-binding region"/>
    <property type="match status" value="1"/>
</dbReference>
<feature type="transmembrane region" description="Helical" evidence="9">
    <location>
        <begin position="239"/>
        <end position="264"/>
    </location>
</feature>
<feature type="transmembrane region" description="Helical" evidence="9">
    <location>
        <begin position="284"/>
        <end position="302"/>
    </location>
</feature>
<keyword evidence="12" id="KW-1185">Reference proteome</keyword>
<evidence type="ECO:0000259" key="10">
    <source>
        <dbReference type="Pfam" id="PF01699"/>
    </source>
</evidence>
<feature type="transmembrane region" description="Helical" evidence="9">
    <location>
        <begin position="432"/>
        <end position="450"/>
    </location>
</feature>
<keyword evidence="4 9" id="KW-0812">Transmembrane</keyword>
<feature type="transmembrane region" description="Helical" evidence="9">
    <location>
        <begin position="341"/>
        <end position="360"/>
    </location>
</feature>
<comment type="subcellular location">
    <subcellularLocation>
        <location evidence="1">Endomembrane system</location>
        <topology evidence="1">Multi-pass membrane protein</topology>
    </subcellularLocation>
</comment>
<gene>
    <name evidence="11" type="ORF">D9758_001349</name>
</gene>
<dbReference type="AlphaFoldDB" id="A0A8H5GS35"/>
<evidence type="ECO:0000256" key="5">
    <source>
        <dbReference type="ARBA" id="ARBA00022989"/>
    </source>
</evidence>
<feature type="transmembrane region" description="Helical" evidence="9">
    <location>
        <begin position="380"/>
        <end position="403"/>
    </location>
</feature>
<feature type="domain" description="Sodium/calcium exchanger membrane region" evidence="10">
    <location>
        <begin position="134"/>
        <end position="308"/>
    </location>
</feature>
<organism evidence="11 12">
    <name type="scientific">Tetrapyrgos nigripes</name>
    <dbReference type="NCBI Taxonomy" id="182062"/>
    <lineage>
        <taxon>Eukaryota</taxon>
        <taxon>Fungi</taxon>
        <taxon>Dikarya</taxon>
        <taxon>Basidiomycota</taxon>
        <taxon>Agaricomycotina</taxon>
        <taxon>Agaricomycetes</taxon>
        <taxon>Agaricomycetidae</taxon>
        <taxon>Agaricales</taxon>
        <taxon>Marasmiineae</taxon>
        <taxon>Marasmiaceae</taxon>
        <taxon>Tetrapyrgos</taxon>
    </lineage>
</organism>
<evidence type="ECO:0000313" key="11">
    <source>
        <dbReference type="EMBL" id="KAF5370031.1"/>
    </source>
</evidence>
<feature type="transmembrane region" description="Helical" evidence="9">
    <location>
        <begin position="170"/>
        <end position="189"/>
    </location>
</feature>
<dbReference type="EMBL" id="JAACJM010000012">
    <property type="protein sequence ID" value="KAF5370031.1"/>
    <property type="molecule type" value="Genomic_DNA"/>
</dbReference>
<comment type="caution">
    <text evidence="11">The sequence shown here is derived from an EMBL/GenBank/DDBJ whole genome shotgun (WGS) entry which is preliminary data.</text>
</comment>
<feature type="transmembrane region" description="Helical" evidence="9">
    <location>
        <begin position="195"/>
        <end position="218"/>
    </location>
</feature>
<dbReference type="GO" id="GO:0000329">
    <property type="term" value="C:fungal-type vacuole membrane"/>
    <property type="evidence" value="ECO:0007669"/>
    <property type="project" value="TreeGrafter"/>
</dbReference>
<proteinExistence type="inferred from homology"/>
<sequence length="704" mass="76300">MDPQGGPAANPHHQRALDLLLSNMSQDQAQAGNHDAFREQEGNMTLTISSELDDSEENGPRSAWSPDRGDLEAYAVWKGHYDSGFSKRGQGSRRMFIGNFWGSLRAIVLSSWLNIFLLALPTVWTLHLLDKISHWLTFTLCFVSLIPLSKLLDFGGENLALYCGKEFGDLIIVTLNNAIEATLATFLLIKWELRLLQSTVIGVVLLRLLLVPGISFIIGGSRVAAQELHPHLTELNRSLLTVGVLTLLLPVSFFAALDHGIIVVEGEVNNDGDADLINDTLRGHLLRISRGLSIVLIVIYLFSRYFLYNPPGEDKALHKHKDAPSQLKEMVRQMKEKEPEVNLLLSILLLLIAVGLMGVTTEFLVESIDPMREGGIPEEWFGLIVLPFISIFADLLISITFLLRKTCFSSNNPNSDPNSPDILAESQSIESAIQFLLLWSPFLVLLGWILSRPMSLLFDSFEVTILIGSSLLLSYVIADSRTNWMEGVVLVGLYVMIATTAWFYPQQPEVRAMLARADVHGALLSNPEFGPAMHVSASVSTTTSISTIITTSTVTSAGSTGTSTTPPPSTSTSTSSPSSTATTNPNSNANANATLSENLQSLIQLYNVLLSNANELGQLLDSVNAGVDSGGNGGQGQGQQGDQATGKVVNGLHLNLNGTTPPPTGKKDQEEGVRAAREVVEKGLDALESLKRDARFSGANNHGG</sequence>
<evidence type="ECO:0000256" key="1">
    <source>
        <dbReference type="ARBA" id="ARBA00004127"/>
    </source>
</evidence>
<dbReference type="InterPro" id="IPR004713">
    <property type="entry name" value="CaH_exchang"/>
</dbReference>
<dbReference type="Pfam" id="PF01699">
    <property type="entry name" value="Na_Ca_ex"/>
    <property type="match status" value="2"/>
</dbReference>
<dbReference type="GO" id="GO:0015369">
    <property type="term" value="F:calcium:proton antiporter activity"/>
    <property type="evidence" value="ECO:0007669"/>
    <property type="project" value="TreeGrafter"/>
</dbReference>
<feature type="transmembrane region" description="Helical" evidence="9">
    <location>
        <begin position="484"/>
        <end position="504"/>
    </location>
</feature>